<evidence type="ECO:0000313" key="2">
    <source>
        <dbReference type="Proteomes" id="UP001151760"/>
    </source>
</evidence>
<evidence type="ECO:0000313" key="1">
    <source>
        <dbReference type="EMBL" id="GJT27537.1"/>
    </source>
</evidence>
<dbReference type="EMBL" id="BQNB010014385">
    <property type="protein sequence ID" value="GJT27537.1"/>
    <property type="molecule type" value="Genomic_DNA"/>
</dbReference>
<keyword evidence="2" id="KW-1185">Reference proteome</keyword>
<accession>A0ABQ5CMB0</accession>
<comment type="caution">
    <text evidence="1">The sequence shown here is derived from an EMBL/GenBank/DDBJ whole genome shotgun (WGS) entry which is preliminary data.</text>
</comment>
<proteinExistence type="predicted"/>
<dbReference type="Proteomes" id="UP001151760">
    <property type="component" value="Unassembled WGS sequence"/>
</dbReference>
<reference evidence="1" key="2">
    <citation type="submission" date="2022-01" db="EMBL/GenBank/DDBJ databases">
        <authorList>
            <person name="Yamashiro T."/>
            <person name="Shiraishi A."/>
            <person name="Satake H."/>
            <person name="Nakayama K."/>
        </authorList>
    </citation>
    <scope>NUCLEOTIDE SEQUENCE</scope>
</reference>
<protein>
    <submittedName>
        <fullName evidence="1">Uncharacterized protein</fullName>
    </submittedName>
</protein>
<sequence length="237" mass="28257">MRSLEWHPHALVADDNLTASIKDSFKDFVPMDSEKEREMLKERDVQRLSRKRKATITEAQPSKKPKLRSETIDELRNYLRVVDFEKNAQDKEANNHFRAFDTLWEILHVLDRQDLYHLYRVVDDYYEHIPPTGLGLMLLGDLNIIWETAESSDDDFWKDQEEWEIIRWRFHESSGVHTLEIEDGTMIHMLAERRYPLSRELMIRMLEHGMEVEDESETAITLIHLFILWTTENGENS</sequence>
<name>A0ABQ5CMB0_9ASTR</name>
<organism evidence="1 2">
    <name type="scientific">Tanacetum coccineum</name>
    <dbReference type="NCBI Taxonomy" id="301880"/>
    <lineage>
        <taxon>Eukaryota</taxon>
        <taxon>Viridiplantae</taxon>
        <taxon>Streptophyta</taxon>
        <taxon>Embryophyta</taxon>
        <taxon>Tracheophyta</taxon>
        <taxon>Spermatophyta</taxon>
        <taxon>Magnoliopsida</taxon>
        <taxon>eudicotyledons</taxon>
        <taxon>Gunneridae</taxon>
        <taxon>Pentapetalae</taxon>
        <taxon>asterids</taxon>
        <taxon>campanulids</taxon>
        <taxon>Asterales</taxon>
        <taxon>Asteraceae</taxon>
        <taxon>Asteroideae</taxon>
        <taxon>Anthemideae</taxon>
        <taxon>Anthemidinae</taxon>
        <taxon>Tanacetum</taxon>
    </lineage>
</organism>
<reference evidence="1" key="1">
    <citation type="journal article" date="2022" name="Int. J. Mol. Sci.">
        <title>Draft Genome of Tanacetum Coccineum: Genomic Comparison of Closely Related Tanacetum-Family Plants.</title>
        <authorList>
            <person name="Yamashiro T."/>
            <person name="Shiraishi A."/>
            <person name="Nakayama K."/>
            <person name="Satake H."/>
        </authorList>
    </citation>
    <scope>NUCLEOTIDE SEQUENCE</scope>
</reference>
<gene>
    <name evidence="1" type="ORF">Tco_0907812</name>
</gene>